<evidence type="ECO:0000313" key="2">
    <source>
        <dbReference type="Proteomes" id="UP000320762"/>
    </source>
</evidence>
<organism evidence="1 2">
    <name type="scientific">Schizophyllum amplum</name>
    <dbReference type="NCBI Taxonomy" id="97359"/>
    <lineage>
        <taxon>Eukaryota</taxon>
        <taxon>Fungi</taxon>
        <taxon>Dikarya</taxon>
        <taxon>Basidiomycota</taxon>
        <taxon>Agaricomycotina</taxon>
        <taxon>Agaricomycetes</taxon>
        <taxon>Agaricomycetidae</taxon>
        <taxon>Agaricales</taxon>
        <taxon>Schizophyllaceae</taxon>
        <taxon>Schizophyllum</taxon>
    </lineage>
</organism>
<dbReference type="Proteomes" id="UP000320762">
    <property type="component" value="Unassembled WGS sequence"/>
</dbReference>
<keyword evidence="2" id="KW-1185">Reference proteome</keyword>
<proteinExistence type="predicted"/>
<accession>A0A550CDK1</accession>
<reference evidence="1 2" key="1">
    <citation type="journal article" date="2019" name="New Phytol.">
        <title>Comparative genomics reveals unique wood-decay strategies and fruiting body development in the Schizophyllaceae.</title>
        <authorList>
            <person name="Almasi E."/>
            <person name="Sahu N."/>
            <person name="Krizsan K."/>
            <person name="Balint B."/>
            <person name="Kovacs G.M."/>
            <person name="Kiss B."/>
            <person name="Cseklye J."/>
            <person name="Drula E."/>
            <person name="Henrissat B."/>
            <person name="Nagy I."/>
            <person name="Chovatia M."/>
            <person name="Adam C."/>
            <person name="LaButti K."/>
            <person name="Lipzen A."/>
            <person name="Riley R."/>
            <person name="Grigoriev I.V."/>
            <person name="Nagy L.G."/>
        </authorList>
    </citation>
    <scope>NUCLEOTIDE SEQUENCE [LARGE SCALE GENOMIC DNA]</scope>
    <source>
        <strain evidence="1 2">NL-1724</strain>
    </source>
</reference>
<protein>
    <submittedName>
        <fullName evidence="1">Uncharacterized protein</fullName>
    </submittedName>
</protein>
<comment type="caution">
    <text evidence="1">The sequence shown here is derived from an EMBL/GenBank/DDBJ whole genome shotgun (WGS) entry which is preliminary data.</text>
</comment>
<sequence>MSIGLGEILQSLRYVHSLAFSFSLRHFTLSNGCSLSRFSASLRLCSAVCSPSIYSEGLLLNVSDCAGRDARNVLSCTSSSSCTREHQNVWSPGPQDSIAAGREYLLRKRVVDGAFAMRNSRCHGAFDPCCSRWGQETATRVSDQMTGVLLHRSMCTVHGCDTLIIVTLQREPGRKYVPPLAPCLSRISLHVVLPTTGQPSSLRRS</sequence>
<dbReference type="AlphaFoldDB" id="A0A550CDK1"/>
<name>A0A550CDK1_9AGAR</name>
<evidence type="ECO:0000313" key="1">
    <source>
        <dbReference type="EMBL" id="TRM62873.1"/>
    </source>
</evidence>
<dbReference type="EMBL" id="VDMD01000011">
    <property type="protein sequence ID" value="TRM62873.1"/>
    <property type="molecule type" value="Genomic_DNA"/>
</dbReference>
<gene>
    <name evidence="1" type="ORF">BD626DRAFT_42494</name>
</gene>